<protein>
    <recommendedName>
        <fullName evidence="5">Tetratricopeptide repeat protein 16</fullName>
    </recommendedName>
</protein>
<dbReference type="SMART" id="SM00028">
    <property type="entry name" value="TPR"/>
    <property type="match status" value="9"/>
</dbReference>
<dbReference type="SUPFAM" id="SSF48452">
    <property type="entry name" value="TPR-like"/>
    <property type="match status" value="3"/>
</dbReference>
<dbReference type="EMBL" id="JAHHUM010001627">
    <property type="protein sequence ID" value="KAK5610197.1"/>
    <property type="molecule type" value="Genomic_DNA"/>
</dbReference>
<feature type="repeat" description="TPR" evidence="1">
    <location>
        <begin position="141"/>
        <end position="174"/>
    </location>
</feature>
<evidence type="ECO:0000256" key="1">
    <source>
        <dbReference type="PROSITE-ProRule" id="PRU00339"/>
    </source>
</evidence>
<evidence type="ECO:0000256" key="2">
    <source>
        <dbReference type="SAM" id="MobiDB-lite"/>
    </source>
</evidence>
<feature type="region of interest" description="Disordered" evidence="2">
    <location>
        <begin position="1"/>
        <end position="27"/>
    </location>
</feature>
<reference evidence="3 4" key="1">
    <citation type="submission" date="2021-06" db="EMBL/GenBank/DDBJ databases">
        <authorList>
            <person name="Palmer J.M."/>
        </authorList>
    </citation>
    <scope>NUCLEOTIDE SEQUENCE [LARGE SCALE GENOMIC DNA]</scope>
    <source>
        <strain evidence="3 4">MEX-2019</strain>
        <tissue evidence="3">Muscle</tissue>
    </source>
</reference>
<dbReference type="PANTHER" id="PTHR45153:SF1">
    <property type="entry name" value="TETRATRICOPEPTIDE REPEAT PROTEIN 16"/>
    <property type="match status" value="1"/>
</dbReference>
<feature type="repeat" description="TPR" evidence="1">
    <location>
        <begin position="68"/>
        <end position="101"/>
    </location>
</feature>
<dbReference type="PROSITE" id="PS50005">
    <property type="entry name" value="TPR"/>
    <property type="match status" value="5"/>
</dbReference>
<feature type="repeat" description="TPR" evidence="1">
    <location>
        <begin position="102"/>
        <end position="135"/>
    </location>
</feature>
<evidence type="ECO:0000313" key="3">
    <source>
        <dbReference type="EMBL" id="KAK5610197.1"/>
    </source>
</evidence>
<dbReference type="InterPro" id="IPR011990">
    <property type="entry name" value="TPR-like_helical_dom_sf"/>
</dbReference>
<keyword evidence="4" id="KW-1185">Reference proteome</keyword>
<name>A0AAV9RMH9_9TELE</name>
<sequence length="638" mass="71547">MTPTAKRNKRRHEAGQSLFPTAVSEEKLDEARRKSTFSGFRKRLQATGENQLQRSDLQPGSIIVQSKAAEHYIKGKEAVEKSEFEKAVVCFSKAIVLHPEQVQLHVSQGEAYIQLCDFQSAAECYKRACFLEPGAYNARLAFIYNQQGQCLFDGDLFLEALQAFRKAAELKPDDSTYRTRSLACLTAAGRHADCLKELNALITESPSAELYVFRARVHKVMNQTSCCVRDVKSALALDPTCREAEALLLQLKEASEEARQQAVLRMLSDNLQEALCLINTALESSPEDGRLYLFRGILYRRLKEFTSAIEDLVRAAELSEPEEKKVRKVKEETNESGYVQEEVQLQLALTYNDFAVQCFSRGLYAEATLLLNKAIKEEKNLAGLYLNRGDCFFKQGDWCYALLDYQQAEEMLSPDEPAVRLRLAVIHNTLGSFCFQDGRFQDAVDMFSLAIKYNPTVSQYYENRSKALRRVQNLRGAREDFLCMLILDPNNEEAPPMLMNLFPGSTMSEVMSSTKGRALRAELTETIQAWNSSSDPESLNKTLRKMTLTETRTERESSNLSEAAQELSLCVNVKDLQKIAKALLQVEDAVESFVPDCPVLHHNRTDHTSDCPPAASTPSTSTHPPSGDPSCPGSATQT</sequence>
<feature type="compositionally biased region" description="Basic residues" evidence="2">
    <location>
        <begin position="1"/>
        <end position="12"/>
    </location>
</feature>
<gene>
    <name evidence="3" type="ORF">CRENBAI_009547</name>
</gene>
<accession>A0AAV9RMH9</accession>
<comment type="caution">
    <text evidence="3">The sequence shown here is derived from an EMBL/GenBank/DDBJ whole genome shotgun (WGS) entry which is preliminary data.</text>
</comment>
<evidence type="ECO:0000313" key="4">
    <source>
        <dbReference type="Proteomes" id="UP001311232"/>
    </source>
</evidence>
<evidence type="ECO:0008006" key="5">
    <source>
        <dbReference type="Google" id="ProtNLM"/>
    </source>
</evidence>
<feature type="repeat" description="TPR" evidence="1">
    <location>
        <begin position="424"/>
        <end position="457"/>
    </location>
</feature>
<organism evidence="3 4">
    <name type="scientific">Crenichthys baileyi</name>
    <name type="common">White River springfish</name>
    <dbReference type="NCBI Taxonomy" id="28760"/>
    <lineage>
        <taxon>Eukaryota</taxon>
        <taxon>Metazoa</taxon>
        <taxon>Chordata</taxon>
        <taxon>Craniata</taxon>
        <taxon>Vertebrata</taxon>
        <taxon>Euteleostomi</taxon>
        <taxon>Actinopterygii</taxon>
        <taxon>Neopterygii</taxon>
        <taxon>Teleostei</taxon>
        <taxon>Neoteleostei</taxon>
        <taxon>Acanthomorphata</taxon>
        <taxon>Ovalentaria</taxon>
        <taxon>Atherinomorphae</taxon>
        <taxon>Cyprinodontiformes</taxon>
        <taxon>Goodeidae</taxon>
        <taxon>Crenichthys</taxon>
    </lineage>
</organism>
<dbReference type="AlphaFoldDB" id="A0AAV9RMH9"/>
<feature type="region of interest" description="Disordered" evidence="2">
    <location>
        <begin position="604"/>
        <end position="638"/>
    </location>
</feature>
<dbReference type="Proteomes" id="UP001311232">
    <property type="component" value="Unassembled WGS sequence"/>
</dbReference>
<feature type="compositionally biased region" description="Low complexity" evidence="2">
    <location>
        <begin position="610"/>
        <end position="630"/>
    </location>
</feature>
<dbReference type="InterPro" id="IPR019734">
    <property type="entry name" value="TPR_rpt"/>
</dbReference>
<keyword evidence="1" id="KW-0802">TPR repeat</keyword>
<feature type="repeat" description="TPR" evidence="1">
    <location>
        <begin position="289"/>
        <end position="322"/>
    </location>
</feature>
<dbReference type="Pfam" id="PF13432">
    <property type="entry name" value="TPR_16"/>
    <property type="match status" value="2"/>
</dbReference>
<proteinExistence type="predicted"/>
<dbReference type="Gene3D" id="1.25.40.10">
    <property type="entry name" value="Tetratricopeptide repeat domain"/>
    <property type="match status" value="4"/>
</dbReference>
<dbReference type="PANTHER" id="PTHR45153">
    <property type="entry name" value="TETRATRICOPEPTIDE REPEAT PROTEIN 16"/>
    <property type="match status" value="1"/>
</dbReference>